<dbReference type="EMBL" id="JBKBDE010000001">
    <property type="protein sequence ID" value="MFN6549601.1"/>
    <property type="molecule type" value="Genomic_DNA"/>
</dbReference>
<feature type="region of interest" description="Disordered" evidence="1">
    <location>
        <begin position="29"/>
        <end position="123"/>
    </location>
</feature>
<sequence>MNLGSTTLGRAAGLTAIAASAVLAVACGGQQDHTDETPKAPTSVSVPLPSSTPSVPISTTWNDPTTTGYGTGGYTRTTTTTTTTLPVPTETTTLTTTTLPSTTTTTPTITNPVPAPSSQVPAT</sequence>
<feature type="compositionally biased region" description="Low complexity" evidence="1">
    <location>
        <begin position="41"/>
        <end position="110"/>
    </location>
</feature>
<feature type="chain" id="PRO_5046953722" evidence="2">
    <location>
        <begin position="27"/>
        <end position="123"/>
    </location>
</feature>
<protein>
    <submittedName>
        <fullName evidence="3">Uncharacterized protein</fullName>
    </submittedName>
</protein>
<gene>
    <name evidence="3" type="ORF">ACK4CP_04315</name>
</gene>
<organism evidence="3 4">
    <name type="scientific">Mycolicibacterium septicum</name>
    <dbReference type="NCBI Taxonomy" id="98668"/>
    <lineage>
        <taxon>Bacteria</taxon>
        <taxon>Bacillati</taxon>
        <taxon>Actinomycetota</taxon>
        <taxon>Actinomycetes</taxon>
        <taxon>Mycobacteriales</taxon>
        <taxon>Mycobacteriaceae</taxon>
        <taxon>Mycolicibacterium</taxon>
    </lineage>
</organism>
<comment type="caution">
    <text evidence="3">The sequence shown here is derived from an EMBL/GenBank/DDBJ whole genome shotgun (WGS) entry which is preliminary data.</text>
</comment>
<reference evidence="3 4" key="1">
    <citation type="submission" date="2024-12" db="EMBL/GenBank/DDBJ databases">
        <title>The coexistence of Mycolicibacterium septicum and Mycolicibacterium nivoides in clinical samples.</title>
        <authorList>
            <person name="Wang C."/>
            <person name="Feng Y."/>
            <person name="Zong Z."/>
        </authorList>
    </citation>
    <scope>NUCLEOTIDE SEQUENCE [LARGE SCALE GENOMIC DNA]</scope>
    <source>
        <strain evidence="3 4">120310</strain>
    </source>
</reference>
<keyword evidence="2" id="KW-0732">Signal</keyword>
<proteinExistence type="predicted"/>
<evidence type="ECO:0000256" key="1">
    <source>
        <dbReference type="SAM" id="MobiDB-lite"/>
    </source>
</evidence>
<evidence type="ECO:0000313" key="3">
    <source>
        <dbReference type="EMBL" id="MFN6549601.1"/>
    </source>
</evidence>
<evidence type="ECO:0000313" key="4">
    <source>
        <dbReference type="Proteomes" id="UP001635817"/>
    </source>
</evidence>
<dbReference type="RefSeq" id="WP_409548542.1">
    <property type="nucleotide sequence ID" value="NZ_JBKBDE010000001.1"/>
</dbReference>
<keyword evidence="4" id="KW-1185">Reference proteome</keyword>
<name>A0ABW9LNM6_9MYCO</name>
<evidence type="ECO:0000256" key="2">
    <source>
        <dbReference type="SAM" id="SignalP"/>
    </source>
</evidence>
<dbReference type="Proteomes" id="UP001635817">
    <property type="component" value="Unassembled WGS sequence"/>
</dbReference>
<feature type="signal peptide" evidence="2">
    <location>
        <begin position="1"/>
        <end position="26"/>
    </location>
</feature>
<accession>A0ABW9LNM6</accession>